<keyword evidence="4 5" id="KW-0456">Lyase</keyword>
<evidence type="ECO:0000313" key="5">
    <source>
        <dbReference type="EMBL" id="RKP44108.1"/>
    </source>
</evidence>
<dbReference type="GO" id="GO:0008124">
    <property type="term" value="F:4-alpha-hydroxytetrahydrobiopterin dehydratase activity"/>
    <property type="evidence" value="ECO:0007669"/>
    <property type="project" value="UniProtKB-EC"/>
</dbReference>
<dbReference type="InterPro" id="IPR001533">
    <property type="entry name" value="Pterin_deHydtase"/>
</dbReference>
<evidence type="ECO:0000256" key="4">
    <source>
        <dbReference type="ARBA" id="ARBA00023239"/>
    </source>
</evidence>
<dbReference type="SUPFAM" id="SSF55248">
    <property type="entry name" value="PCD-like"/>
    <property type="match status" value="1"/>
</dbReference>
<dbReference type="Proteomes" id="UP000282076">
    <property type="component" value="Unassembled WGS sequence"/>
</dbReference>
<dbReference type="Pfam" id="PF01329">
    <property type="entry name" value="Pterin_4a"/>
    <property type="match status" value="1"/>
</dbReference>
<dbReference type="EC" id="4.2.1.96" evidence="3"/>
<organism evidence="5 6">
    <name type="scientific">Cohnella endophytica</name>
    <dbReference type="NCBI Taxonomy" id="2419778"/>
    <lineage>
        <taxon>Bacteria</taxon>
        <taxon>Bacillati</taxon>
        <taxon>Bacillota</taxon>
        <taxon>Bacilli</taxon>
        <taxon>Bacillales</taxon>
        <taxon>Paenibacillaceae</taxon>
        <taxon>Cohnella</taxon>
    </lineage>
</organism>
<dbReference type="EMBL" id="RBZM01000020">
    <property type="protein sequence ID" value="RKP44108.1"/>
    <property type="molecule type" value="Genomic_DNA"/>
</dbReference>
<evidence type="ECO:0000313" key="6">
    <source>
        <dbReference type="Proteomes" id="UP000282076"/>
    </source>
</evidence>
<gene>
    <name evidence="5" type="ORF">D7Z26_26940</name>
</gene>
<evidence type="ECO:0000256" key="1">
    <source>
        <dbReference type="ARBA" id="ARBA00001554"/>
    </source>
</evidence>
<sequence>MGKHPLLTEQELEEKLQALPDWKIEEGKWLARRRLFPTFPDAVRFVNRVADIAEEMNHHPFIAIDYRKVTLRLTTWNSGGLTALDIESAVAYDNLSL</sequence>
<evidence type="ECO:0000256" key="2">
    <source>
        <dbReference type="ARBA" id="ARBA00006472"/>
    </source>
</evidence>
<dbReference type="OrthoDB" id="9800108at2"/>
<accession>A0A494X007</accession>
<dbReference type="PANTHER" id="PTHR12599">
    <property type="entry name" value="PTERIN-4-ALPHA-CARBINOLAMINE DEHYDRATASE"/>
    <property type="match status" value="1"/>
</dbReference>
<comment type="catalytic activity">
    <reaction evidence="1">
        <text>(4aS,6R)-4a-hydroxy-L-erythro-5,6,7,8-tetrahydrobiopterin = (6R)-L-erythro-6,7-dihydrobiopterin + H2O</text>
        <dbReference type="Rhea" id="RHEA:11920"/>
        <dbReference type="ChEBI" id="CHEBI:15377"/>
        <dbReference type="ChEBI" id="CHEBI:15642"/>
        <dbReference type="ChEBI" id="CHEBI:43120"/>
        <dbReference type="EC" id="4.2.1.96"/>
    </reaction>
</comment>
<evidence type="ECO:0000256" key="3">
    <source>
        <dbReference type="ARBA" id="ARBA00013252"/>
    </source>
</evidence>
<name>A0A494X007_9BACL</name>
<comment type="caution">
    <text evidence="5">The sequence shown here is derived from an EMBL/GenBank/DDBJ whole genome shotgun (WGS) entry which is preliminary data.</text>
</comment>
<protein>
    <recommendedName>
        <fullName evidence="3">4a-hydroxytetrahydrobiopterin dehydratase</fullName>
        <ecNumber evidence="3">4.2.1.96</ecNumber>
    </recommendedName>
</protein>
<dbReference type="AlphaFoldDB" id="A0A494X007"/>
<dbReference type="InterPro" id="IPR036428">
    <property type="entry name" value="PCD_sf"/>
</dbReference>
<dbReference type="NCBIfam" id="NF002017">
    <property type="entry name" value="PRK00823.1-2"/>
    <property type="match status" value="1"/>
</dbReference>
<comment type="similarity">
    <text evidence="2">Belongs to the pterin-4-alpha-carbinolamine dehydratase family.</text>
</comment>
<dbReference type="CDD" id="cd00488">
    <property type="entry name" value="PCD_DCoH"/>
    <property type="match status" value="1"/>
</dbReference>
<keyword evidence="6" id="KW-1185">Reference proteome</keyword>
<dbReference type="RefSeq" id="WP_120980138.1">
    <property type="nucleotide sequence ID" value="NZ_RBZM01000020.1"/>
</dbReference>
<reference evidence="5 6" key="1">
    <citation type="submission" date="2018-10" db="EMBL/GenBank/DDBJ databases">
        <title>Cohnella sp. M2MS4P-1, whole genome shotgun sequence.</title>
        <authorList>
            <person name="Tuo L."/>
        </authorList>
    </citation>
    <scope>NUCLEOTIDE SEQUENCE [LARGE SCALE GENOMIC DNA]</scope>
    <source>
        <strain evidence="5 6">M2MS4P-1</strain>
    </source>
</reference>
<dbReference type="PANTHER" id="PTHR12599:SF0">
    <property type="entry name" value="PTERIN-4-ALPHA-CARBINOLAMINE DEHYDRATASE"/>
    <property type="match status" value="1"/>
</dbReference>
<proteinExistence type="inferred from homology"/>
<dbReference type="GO" id="GO:0006729">
    <property type="term" value="P:tetrahydrobiopterin biosynthetic process"/>
    <property type="evidence" value="ECO:0007669"/>
    <property type="project" value="InterPro"/>
</dbReference>
<dbReference type="Gene3D" id="3.30.1360.20">
    <property type="entry name" value="Transcriptional coactivator/pterin dehydratase"/>
    <property type="match status" value="1"/>
</dbReference>